<sequence>MREPAVCAGTSPAVAALVELRSGEYRGIEGGFVGQVTKCLSVIRMWPGGPAAVRASGSGAPVAGRIYGVSPRSSGASPPAEPARPALCRREMFGPIRNTAGPD</sequence>
<proteinExistence type="predicted"/>
<evidence type="ECO:0000313" key="2">
    <source>
        <dbReference type="Proteomes" id="UP001501570"/>
    </source>
</evidence>
<evidence type="ECO:0000313" key="1">
    <source>
        <dbReference type="EMBL" id="GAA5197794.1"/>
    </source>
</evidence>
<reference evidence="2" key="1">
    <citation type="journal article" date="2019" name="Int. J. Syst. Evol. Microbiol.">
        <title>The Global Catalogue of Microorganisms (GCM) 10K type strain sequencing project: providing services to taxonomists for standard genome sequencing and annotation.</title>
        <authorList>
            <consortium name="The Broad Institute Genomics Platform"/>
            <consortium name="The Broad Institute Genome Sequencing Center for Infectious Disease"/>
            <person name="Wu L."/>
            <person name="Ma J."/>
        </authorList>
    </citation>
    <scope>NUCLEOTIDE SEQUENCE [LARGE SCALE GENOMIC DNA]</scope>
    <source>
        <strain evidence="2">JCM 18304</strain>
    </source>
</reference>
<organism evidence="1 2">
    <name type="scientific">Rugosimonospora acidiphila</name>
    <dbReference type="NCBI Taxonomy" id="556531"/>
    <lineage>
        <taxon>Bacteria</taxon>
        <taxon>Bacillati</taxon>
        <taxon>Actinomycetota</taxon>
        <taxon>Actinomycetes</taxon>
        <taxon>Micromonosporales</taxon>
        <taxon>Micromonosporaceae</taxon>
        <taxon>Rugosimonospora</taxon>
    </lineage>
</organism>
<keyword evidence="2" id="KW-1185">Reference proteome</keyword>
<protein>
    <submittedName>
        <fullName evidence="1">Uncharacterized protein</fullName>
    </submittedName>
</protein>
<accession>A0ABP9SMM2</accession>
<name>A0ABP9SMM2_9ACTN</name>
<dbReference type="EMBL" id="BAABJQ010000031">
    <property type="protein sequence ID" value="GAA5197794.1"/>
    <property type="molecule type" value="Genomic_DNA"/>
</dbReference>
<gene>
    <name evidence="1" type="ORF">GCM10023322_69780</name>
</gene>
<comment type="caution">
    <text evidence="1">The sequence shown here is derived from an EMBL/GenBank/DDBJ whole genome shotgun (WGS) entry which is preliminary data.</text>
</comment>
<dbReference type="Proteomes" id="UP001501570">
    <property type="component" value="Unassembled WGS sequence"/>
</dbReference>